<protein>
    <submittedName>
        <fullName evidence="6">Glycosyltransferase</fullName>
        <ecNumber evidence="6">2.4.-.-</ecNumber>
    </submittedName>
</protein>
<comment type="caution">
    <text evidence="6">The sequence shown here is derived from an EMBL/GenBank/DDBJ whole genome shotgun (WGS) entry which is preliminary data.</text>
</comment>
<keyword evidence="7" id="KW-1185">Reference proteome</keyword>
<dbReference type="Gene3D" id="3.90.550.10">
    <property type="entry name" value="Spore Coat Polysaccharide Biosynthesis Protein SpsA, Chain A"/>
    <property type="match status" value="1"/>
</dbReference>
<reference evidence="6 7" key="1">
    <citation type="submission" date="2023-03" db="EMBL/GenBank/DDBJ databases">
        <title>Bacillus Genome Sequencing.</title>
        <authorList>
            <person name="Dunlap C."/>
        </authorList>
    </citation>
    <scope>NUCLEOTIDE SEQUENCE [LARGE SCALE GENOMIC DNA]</scope>
    <source>
        <strain evidence="6 7">NRS-1351</strain>
    </source>
</reference>
<gene>
    <name evidence="6" type="ORF">P5G65_13435</name>
</gene>
<organism evidence="6 7">
    <name type="scientific">Paenibacillus chondroitinus</name>
    <dbReference type="NCBI Taxonomy" id="59842"/>
    <lineage>
        <taxon>Bacteria</taxon>
        <taxon>Bacillati</taxon>
        <taxon>Bacillota</taxon>
        <taxon>Bacilli</taxon>
        <taxon>Bacillales</taxon>
        <taxon>Paenibacillaceae</taxon>
        <taxon>Paenibacillus</taxon>
    </lineage>
</organism>
<dbReference type="InterPro" id="IPR001173">
    <property type="entry name" value="Glyco_trans_2-like"/>
</dbReference>
<evidence type="ECO:0000313" key="7">
    <source>
        <dbReference type="Proteomes" id="UP001355653"/>
    </source>
</evidence>
<proteinExistence type="inferred from homology"/>
<name>A0ABU6DAX8_9BACL</name>
<evidence type="ECO:0000256" key="2">
    <source>
        <dbReference type="ARBA" id="ARBA00006739"/>
    </source>
</evidence>
<dbReference type="SUPFAM" id="SSF53448">
    <property type="entry name" value="Nucleotide-diphospho-sugar transferases"/>
    <property type="match status" value="1"/>
</dbReference>
<evidence type="ECO:0000256" key="4">
    <source>
        <dbReference type="ARBA" id="ARBA00022679"/>
    </source>
</evidence>
<dbReference type="Proteomes" id="UP001355653">
    <property type="component" value="Unassembled WGS sequence"/>
</dbReference>
<dbReference type="RefSeq" id="WP_127457273.1">
    <property type="nucleotide sequence ID" value="NZ_JAROBY010000019.1"/>
</dbReference>
<comment type="similarity">
    <text evidence="2">Belongs to the glycosyltransferase 2 family.</text>
</comment>
<evidence type="ECO:0000259" key="5">
    <source>
        <dbReference type="Pfam" id="PF00535"/>
    </source>
</evidence>
<comment type="pathway">
    <text evidence="1">Cell wall biogenesis; cell wall polysaccharide biosynthesis.</text>
</comment>
<sequence>MYKNHLKRVLAYYNSKGLRSLIYKVYKKMVYRFYKKRLESLQRYSSDSFIEKSLPKYPKIISSEKMIGRTYTNLKVSIIIFLDGDKQELLRCIDSIIDKSTYDNYEIIVLGNSEIVDNDFSFENLNEFDIKMLFYEKCNYSIVLNRIIREIKTEYVALLNSNIVIESPDWIEELITCLNFSNTGVAAPLKLSSDASYKQAYNKSQVSANNLLEVLAVTQGCLMIKSESLLECNGLNEYLSIKYSIIDLCLRLREKGKIILYQPNIIVIGQDDSRNKETVDLLDRALFWNSWEDRVEFRSFSIQNNLFIGETL</sequence>
<dbReference type="PANTHER" id="PTHR43179">
    <property type="entry name" value="RHAMNOSYLTRANSFERASE WBBL"/>
    <property type="match status" value="1"/>
</dbReference>
<feature type="domain" description="Glycosyltransferase 2-like" evidence="5">
    <location>
        <begin position="79"/>
        <end position="188"/>
    </location>
</feature>
<evidence type="ECO:0000313" key="6">
    <source>
        <dbReference type="EMBL" id="MEB4794906.1"/>
    </source>
</evidence>
<evidence type="ECO:0000256" key="3">
    <source>
        <dbReference type="ARBA" id="ARBA00022676"/>
    </source>
</evidence>
<dbReference type="EMBL" id="JAROBY010000019">
    <property type="protein sequence ID" value="MEB4794906.1"/>
    <property type="molecule type" value="Genomic_DNA"/>
</dbReference>
<dbReference type="EC" id="2.4.-.-" evidence="6"/>
<dbReference type="GO" id="GO:0016757">
    <property type="term" value="F:glycosyltransferase activity"/>
    <property type="evidence" value="ECO:0007669"/>
    <property type="project" value="UniProtKB-KW"/>
</dbReference>
<keyword evidence="3 6" id="KW-0328">Glycosyltransferase</keyword>
<dbReference type="PANTHER" id="PTHR43179:SF12">
    <property type="entry name" value="GALACTOFURANOSYLTRANSFERASE GLFT2"/>
    <property type="match status" value="1"/>
</dbReference>
<dbReference type="Pfam" id="PF00535">
    <property type="entry name" value="Glycos_transf_2"/>
    <property type="match status" value="1"/>
</dbReference>
<evidence type="ECO:0000256" key="1">
    <source>
        <dbReference type="ARBA" id="ARBA00004776"/>
    </source>
</evidence>
<dbReference type="InterPro" id="IPR029044">
    <property type="entry name" value="Nucleotide-diphossugar_trans"/>
</dbReference>
<keyword evidence="4 6" id="KW-0808">Transferase</keyword>
<accession>A0ABU6DAX8</accession>